<keyword evidence="2" id="KW-1185">Reference proteome</keyword>
<comment type="caution">
    <text evidence="1">The sequence shown here is derived from an EMBL/GenBank/DDBJ whole genome shotgun (WGS) entry which is preliminary data.</text>
</comment>
<proteinExistence type="predicted"/>
<gene>
    <name evidence="1" type="ORF">L2E82_09207</name>
</gene>
<reference evidence="2" key="1">
    <citation type="journal article" date="2022" name="Mol. Ecol. Resour.">
        <title>The genomes of chicory, endive, great burdock and yacon provide insights into Asteraceae palaeo-polyploidization history and plant inulin production.</title>
        <authorList>
            <person name="Fan W."/>
            <person name="Wang S."/>
            <person name="Wang H."/>
            <person name="Wang A."/>
            <person name="Jiang F."/>
            <person name="Liu H."/>
            <person name="Zhao H."/>
            <person name="Xu D."/>
            <person name="Zhang Y."/>
        </authorList>
    </citation>
    <scope>NUCLEOTIDE SEQUENCE [LARGE SCALE GENOMIC DNA]</scope>
    <source>
        <strain evidence="2">cv. Punajuju</strain>
    </source>
</reference>
<reference evidence="1 2" key="2">
    <citation type="journal article" date="2022" name="Mol. Ecol. Resour.">
        <title>The genomes of chicory, endive, great burdock and yacon provide insights into Asteraceae paleo-polyploidization history and plant inulin production.</title>
        <authorList>
            <person name="Fan W."/>
            <person name="Wang S."/>
            <person name="Wang H."/>
            <person name="Wang A."/>
            <person name="Jiang F."/>
            <person name="Liu H."/>
            <person name="Zhao H."/>
            <person name="Xu D."/>
            <person name="Zhang Y."/>
        </authorList>
    </citation>
    <scope>NUCLEOTIDE SEQUENCE [LARGE SCALE GENOMIC DNA]</scope>
    <source>
        <strain evidence="2">cv. Punajuju</strain>
        <tissue evidence="1">Leaves</tissue>
    </source>
</reference>
<protein>
    <submittedName>
        <fullName evidence="1">Uncharacterized protein</fullName>
    </submittedName>
</protein>
<dbReference type="Proteomes" id="UP001055811">
    <property type="component" value="Linkage Group LG02"/>
</dbReference>
<evidence type="ECO:0000313" key="2">
    <source>
        <dbReference type="Proteomes" id="UP001055811"/>
    </source>
</evidence>
<sequence length="214" mass="23709">MEGAANYAAFILGQIASAYRFPDQNFELDWPQTLVNLAISIAASVFLAQLFTKLFTMSDRIKDVVLIILFIGIVVASVILFVAFVMKSIDKSGSSLLKMPLNLKVNNIILLFPFGGAGVVHHYGARLIFHEFITDVLKRSGNMIVRIWNYMLANRIASITLVCTCIIDLILMVKKRGVAALLLLLIPPIVKGTWILLVYVLKAMASNRNQLPGE</sequence>
<organism evidence="1 2">
    <name type="scientific">Cichorium intybus</name>
    <name type="common">Chicory</name>
    <dbReference type="NCBI Taxonomy" id="13427"/>
    <lineage>
        <taxon>Eukaryota</taxon>
        <taxon>Viridiplantae</taxon>
        <taxon>Streptophyta</taxon>
        <taxon>Embryophyta</taxon>
        <taxon>Tracheophyta</taxon>
        <taxon>Spermatophyta</taxon>
        <taxon>Magnoliopsida</taxon>
        <taxon>eudicotyledons</taxon>
        <taxon>Gunneridae</taxon>
        <taxon>Pentapetalae</taxon>
        <taxon>asterids</taxon>
        <taxon>campanulids</taxon>
        <taxon>Asterales</taxon>
        <taxon>Asteraceae</taxon>
        <taxon>Cichorioideae</taxon>
        <taxon>Cichorieae</taxon>
        <taxon>Cichoriinae</taxon>
        <taxon>Cichorium</taxon>
    </lineage>
</organism>
<evidence type="ECO:0000313" key="1">
    <source>
        <dbReference type="EMBL" id="KAI3779486.1"/>
    </source>
</evidence>
<accession>A0ACB9G8Y9</accession>
<name>A0ACB9G8Y9_CICIN</name>
<dbReference type="EMBL" id="CM042010">
    <property type="protein sequence ID" value="KAI3779486.1"/>
    <property type="molecule type" value="Genomic_DNA"/>
</dbReference>